<dbReference type="EMBL" id="CP042194">
    <property type="protein sequence ID" value="QDS73705.1"/>
    <property type="molecule type" value="Genomic_DNA"/>
</dbReference>
<dbReference type="CDD" id="cd00067">
    <property type="entry name" value="GAL4"/>
    <property type="match status" value="1"/>
</dbReference>
<accession>A0A517LDJ2</accession>
<proteinExistence type="predicted"/>
<sequence length="1072" mass="121905">MDIVERAFRDLENTITPSDSRHFSSTTLQGVRDAAVGIEKDLAARQKFCNIRRLSRLFDGLNHYSKVIEVLCNGTDYLPWIWAPIKLILQLASDYIEAFKTIIDAYSRIAECLPRFDVLDQALSSNPGFQYVLAVFYADVLRFHKEAYRFVTRPNWKIFFDSSWGRFQRRFGGIISDLTRHAELVDTEANAFSISEAHKWRIEARTWRDQSIANIARQDSQESYSQYQSMLSWLDVKQCEQDDIFDCLSEAYCPGTCDWMPRNAIISSWLRHSPEQSYLWLKGKPGAGKSVLCTRIVIFLEKAPDTLLLRYFCSHHYSSSVQWGNILASILHQLLRDKDDLLAFVYTNYILARKSTASATLEGLILKLLPAVSTDLTKTICVRLIFDGLDECNEETQQRVVKFAGSITALNTPRVICKILLCSQDAGKLTKILRKRKSIALEEEKEAISLAIGLYTKQRLEMLRSNEFSDLDITDADIEYTETTIARKADGMFLWARLILDVLASEVFDGQEMRAAVDVIPRELNDFYRRIWNRIEARFELHSLDKIRRMLSWIMFAKRPLKKYELLTVLAFNERSTLERLAPEKIIELCKPLIEERPDFTYGFIHGSVPDFLMSTQSGPVIPEIHARHDQSLACLIYLKSATNVFSPAYSERGRDLRVLKWLHSFHLYATHFWIDHLLAFANLQPSLTLPGSTVLIKAAYELANILSSVDTFIQSEELTVPIITDREDVAGVIKNHGVLYDVVRRELDSRDLAELSSGNSKAGIATCLTELERMLKAYQSIVGRLIHTTSYPGISAGDLAAFKRGHAFSAYTSRFPGCTWATVGFENDTLRYDHEMKHMQKLRCTVPGCGYGLPFASMKALKSHDSTYHAPPPISKVARTAWMKGSCHACKDIMVSCDKNKPRCTRCLSVDSKCFYDPEPDANLQKGVWKSMPRKSVPGQCAASTLPVPKTASSPVLYPDILKSQLLDYYQNHLQQLIGWRADVLPSQRAEFVTDLANSLLLDQASLGETEAVKRSMKFEAERLSQCTSEIEYTSSMHRDIAIYTQTLMGVYPLEHIESSFDSSSHSIFDV</sequence>
<organism evidence="4 5">
    <name type="scientific">Venturia effusa</name>
    <dbReference type="NCBI Taxonomy" id="50376"/>
    <lineage>
        <taxon>Eukaryota</taxon>
        <taxon>Fungi</taxon>
        <taxon>Dikarya</taxon>
        <taxon>Ascomycota</taxon>
        <taxon>Pezizomycotina</taxon>
        <taxon>Dothideomycetes</taxon>
        <taxon>Pleosporomycetidae</taxon>
        <taxon>Venturiales</taxon>
        <taxon>Venturiaceae</taxon>
        <taxon>Venturia</taxon>
    </lineage>
</organism>
<evidence type="ECO:0000256" key="2">
    <source>
        <dbReference type="ARBA" id="ARBA00023242"/>
    </source>
</evidence>
<keyword evidence="2" id="KW-0539">Nucleus</keyword>
<name>A0A517LDJ2_9PEZI</name>
<dbReference type="InterPro" id="IPR036864">
    <property type="entry name" value="Zn2-C6_fun-type_DNA-bd_sf"/>
</dbReference>
<dbReference type="Pfam" id="PF00172">
    <property type="entry name" value="Zn_clus"/>
    <property type="match status" value="1"/>
</dbReference>
<feature type="domain" description="Zn(2)-C6 fungal-type" evidence="3">
    <location>
        <begin position="887"/>
        <end position="917"/>
    </location>
</feature>
<evidence type="ECO:0000256" key="1">
    <source>
        <dbReference type="ARBA" id="ARBA00022737"/>
    </source>
</evidence>
<dbReference type="InterPro" id="IPR027417">
    <property type="entry name" value="P-loop_NTPase"/>
</dbReference>
<keyword evidence="5" id="KW-1185">Reference proteome</keyword>
<dbReference type="InterPro" id="IPR056884">
    <property type="entry name" value="NPHP3-like_N"/>
</dbReference>
<dbReference type="Proteomes" id="UP000316270">
    <property type="component" value="Chromosome 10"/>
</dbReference>
<dbReference type="GO" id="GO:0008270">
    <property type="term" value="F:zinc ion binding"/>
    <property type="evidence" value="ECO:0007669"/>
    <property type="project" value="InterPro"/>
</dbReference>
<dbReference type="PROSITE" id="PS50048">
    <property type="entry name" value="ZN2_CY6_FUNGAL_2"/>
    <property type="match status" value="1"/>
</dbReference>
<protein>
    <recommendedName>
        <fullName evidence="3">Zn(2)-C6 fungal-type domain-containing protein</fullName>
    </recommendedName>
</protein>
<dbReference type="GO" id="GO:0000981">
    <property type="term" value="F:DNA-binding transcription factor activity, RNA polymerase II-specific"/>
    <property type="evidence" value="ECO:0007669"/>
    <property type="project" value="InterPro"/>
</dbReference>
<dbReference type="Pfam" id="PF24883">
    <property type="entry name" value="NPHP3_N"/>
    <property type="match status" value="1"/>
</dbReference>
<evidence type="ECO:0000313" key="5">
    <source>
        <dbReference type="Proteomes" id="UP000316270"/>
    </source>
</evidence>
<dbReference type="STRING" id="50376.A0A517LDJ2"/>
<gene>
    <name evidence="4" type="ORF">FKW77_003346</name>
</gene>
<dbReference type="InterPro" id="IPR056125">
    <property type="entry name" value="DUF7708"/>
</dbReference>
<dbReference type="InterPro" id="IPR001138">
    <property type="entry name" value="Zn2Cys6_DnaBD"/>
</dbReference>
<dbReference type="Gene3D" id="3.40.50.300">
    <property type="entry name" value="P-loop containing nucleotide triphosphate hydrolases"/>
    <property type="match status" value="1"/>
</dbReference>
<dbReference type="PANTHER" id="PTHR10039">
    <property type="entry name" value="AMELOGENIN"/>
    <property type="match status" value="1"/>
</dbReference>
<evidence type="ECO:0000313" key="4">
    <source>
        <dbReference type="EMBL" id="QDS73705.1"/>
    </source>
</evidence>
<dbReference type="SUPFAM" id="SSF52540">
    <property type="entry name" value="P-loop containing nucleoside triphosphate hydrolases"/>
    <property type="match status" value="1"/>
</dbReference>
<dbReference type="OrthoDB" id="7464126at2759"/>
<keyword evidence="1" id="KW-0677">Repeat</keyword>
<dbReference type="PANTHER" id="PTHR10039:SF14">
    <property type="entry name" value="NACHT DOMAIN-CONTAINING PROTEIN"/>
    <property type="match status" value="1"/>
</dbReference>
<dbReference type="Pfam" id="PF24809">
    <property type="entry name" value="DUF7708"/>
    <property type="match status" value="1"/>
</dbReference>
<reference evidence="4 5" key="1">
    <citation type="submission" date="2019-07" db="EMBL/GenBank/DDBJ databases">
        <title>Finished genome of Venturia effusa.</title>
        <authorList>
            <person name="Young C.A."/>
            <person name="Cox M.P."/>
            <person name="Ganley A.R.D."/>
            <person name="David W.J."/>
        </authorList>
    </citation>
    <scope>NUCLEOTIDE SEQUENCE [LARGE SCALE GENOMIC DNA]</scope>
    <source>
        <strain evidence="5">albino</strain>
    </source>
</reference>
<evidence type="ECO:0000259" key="3">
    <source>
        <dbReference type="PROSITE" id="PS50048"/>
    </source>
</evidence>
<dbReference type="SUPFAM" id="SSF57701">
    <property type="entry name" value="Zn2/Cys6 DNA-binding domain"/>
    <property type="match status" value="1"/>
</dbReference>
<dbReference type="AlphaFoldDB" id="A0A517LDJ2"/>